<dbReference type="CDD" id="cd01651">
    <property type="entry name" value="RT_G2_intron"/>
    <property type="match status" value="1"/>
</dbReference>
<dbReference type="SUPFAM" id="SSF56672">
    <property type="entry name" value="DNA/RNA polymerases"/>
    <property type="match status" value="1"/>
</dbReference>
<sequence>MFTHSYQDIISMENLLVTWERFLRGKRHKNDIIKFQAKLTDNLTEIFYALKAKTYTHNSYFAFNISDPKPRNIHKATVRDRVVHHLLYKELYPYFEQRFIYDSYSCRENKGTHKALERFKYFAGKVSKNHTRTCYVLKCDIKKFFANIDHSILRKILERNIEDKDILWLLEQVIDSFYVPNSIYAMAEMKKGLPLGNLTSQLLVNVYMHEFDIFVKQGLRVKYYIRYADDFIILSEDKKYLEDLLVKFHNFLNNKLYLTLHENKVYIKTYGSGVDFLGWVHFPHHRQLRTATKKKIIKNMKGYPKPETVNSYRGLLRHGNTYKIQKRIFPNTPLSHPEKRKSARN</sequence>
<evidence type="ECO:0000313" key="2">
    <source>
        <dbReference type="EMBL" id="OGJ08178.1"/>
    </source>
</evidence>
<name>A0A1F6YPC9_9BACT</name>
<proteinExistence type="predicted"/>
<dbReference type="InterPro" id="IPR043502">
    <property type="entry name" value="DNA/RNA_pol_sf"/>
</dbReference>
<evidence type="ECO:0000313" key="3">
    <source>
        <dbReference type="Proteomes" id="UP000178138"/>
    </source>
</evidence>
<comment type="caution">
    <text evidence="2">The sequence shown here is derived from an EMBL/GenBank/DDBJ whole genome shotgun (WGS) entry which is preliminary data.</text>
</comment>
<dbReference type="EMBL" id="MFVZ01000006">
    <property type="protein sequence ID" value="OGJ08178.1"/>
    <property type="molecule type" value="Genomic_DNA"/>
</dbReference>
<dbReference type="InterPro" id="IPR051083">
    <property type="entry name" value="GrpII_Intron_Splice-Mob/Def"/>
</dbReference>
<dbReference type="Pfam" id="PF00078">
    <property type="entry name" value="RVT_1"/>
    <property type="match status" value="1"/>
</dbReference>
<protein>
    <recommendedName>
        <fullName evidence="1">Reverse transcriptase domain-containing protein</fullName>
    </recommendedName>
</protein>
<reference evidence="2 3" key="1">
    <citation type="journal article" date="2016" name="Nat. Commun.">
        <title>Thousands of microbial genomes shed light on interconnected biogeochemical processes in an aquifer system.</title>
        <authorList>
            <person name="Anantharaman K."/>
            <person name="Brown C.T."/>
            <person name="Hug L.A."/>
            <person name="Sharon I."/>
            <person name="Castelle C.J."/>
            <person name="Probst A.J."/>
            <person name="Thomas B.C."/>
            <person name="Singh A."/>
            <person name="Wilkins M.J."/>
            <person name="Karaoz U."/>
            <person name="Brodie E.L."/>
            <person name="Williams K.H."/>
            <person name="Hubbard S.S."/>
            <person name="Banfield J.F."/>
        </authorList>
    </citation>
    <scope>NUCLEOTIDE SEQUENCE [LARGE SCALE GENOMIC DNA]</scope>
</reference>
<dbReference type="Proteomes" id="UP000178138">
    <property type="component" value="Unassembled WGS sequence"/>
</dbReference>
<gene>
    <name evidence="2" type="ORF">A2225_03290</name>
</gene>
<dbReference type="PROSITE" id="PS50878">
    <property type="entry name" value="RT_POL"/>
    <property type="match status" value="1"/>
</dbReference>
<dbReference type="PANTHER" id="PTHR34047:SF8">
    <property type="entry name" value="PROTEIN YKFC"/>
    <property type="match status" value="1"/>
</dbReference>
<dbReference type="PANTHER" id="PTHR34047">
    <property type="entry name" value="NUCLEAR INTRON MATURASE 1, MITOCHONDRIAL-RELATED"/>
    <property type="match status" value="1"/>
</dbReference>
<organism evidence="2 3">
    <name type="scientific">Candidatus Nomurabacteria bacterium RIFOXYA2_FULL_42_12</name>
    <dbReference type="NCBI Taxonomy" id="1801801"/>
    <lineage>
        <taxon>Bacteria</taxon>
        <taxon>Candidatus Nomuraibacteriota</taxon>
    </lineage>
</organism>
<dbReference type="InterPro" id="IPR000477">
    <property type="entry name" value="RT_dom"/>
</dbReference>
<evidence type="ECO:0000259" key="1">
    <source>
        <dbReference type="PROSITE" id="PS50878"/>
    </source>
</evidence>
<dbReference type="AlphaFoldDB" id="A0A1F6YPC9"/>
<feature type="domain" description="Reverse transcriptase" evidence="1">
    <location>
        <begin position="1"/>
        <end position="281"/>
    </location>
</feature>
<accession>A0A1F6YPC9</accession>